<gene>
    <name evidence="1" type="ORF">GCM10007304_16360</name>
</gene>
<reference evidence="1" key="1">
    <citation type="journal article" date="2014" name="Int. J. Syst. Evol. Microbiol.">
        <title>Complete genome sequence of Corynebacterium casei LMG S-19264T (=DSM 44701T), isolated from a smear-ripened cheese.</title>
        <authorList>
            <consortium name="US DOE Joint Genome Institute (JGI-PGF)"/>
            <person name="Walter F."/>
            <person name="Albersmeier A."/>
            <person name="Kalinowski J."/>
            <person name="Ruckert C."/>
        </authorList>
    </citation>
    <scope>NUCLEOTIDE SEQUENCE</scope>
    <source>
        <strain evidence="1">CCM 7905</strain>
    </source>
</reference>
<proteinExistence type="predicted"/>
<protein>
    <submittedName>
        <fullName evidence="1">Uncharacterized protein</fullName>
    </submittedName>
</protein>
<reference evidence="1" key="2">
    <citation type="submission" date="2020-09" db="EMBL/GenBank/DDBJ databases">
        <authorList>
            <person name="Sun Q."/>
            <person name="Sedlacek I."/>
        </authorList>
    </citation>
    <scope>NUCLEOTIDE SEQUENCE</scope>
    <source>
        <strain evidence="1">CCM 7905</strain>
    </source>
</reference>
<dbReference type="EMBL" id="BMCU01000002">
    <property type="protein sequence ID" value="GGG03038.1"/>
    <property type="molecule type" value="Genomic_DNA"/>
</dbReference>
<comment type="caution">
    <text evidence="1">The sequence shown here is derived from an EMBL/GenBank/DDBJ whole genome shotgun (WGS) entry which is preliminary data.</text>
</comment>
<keyword evidence="2" id="KW-1185">Reference proteome</keyword>
<evidence type="ECO:0000313" key="2">
    <source>
        <dbReference type="Proteomes" id="UP000654257"/>
    </source>
</evidence>
<sequence>MLVLTGCGGAPAPAPPSEISASAYRSRVDDATGGQFQITVTNTGERPVDVHSIALDSPGFDSVPPSVRDVQLQQGSRIDIPTLYGAAVCDSSVEPLSARLSVTREGEPQRDVDVPLDQPYDIIDRIHSEECTAERVESEVTLTLSISAPPAVSTDPLNASLEVTRGKFDGPIRVDELAGSLLYGLKADLPETLDANTDSVTVPLTITTASCEAHVIADSKKPFVFPIYLAFGDDKPVYARIPVPTELQRQLVAYQGMACRR</sequence>
<dbReference type="Proteomes" id="UP000654257">
    <property type="component" value="Unassembled WGS sequence"/>
</dbReference>
<dbReference type="AlphaFoldDB" id="A0A917D1F4"/>
<accession>A0A917D1F4</accession>
<name>A0A917D1F4_9NOCA</name>
<evidence type="ECO:0000313" key="1">
    <source>
        <dbReference type="EMBL" id="GGG03038.1"/>
    </source>
</evidence>
<organism evidence="1 2">
    <name type="scientific">Rhodococcoides trifolii</name>
    <dbReference type="NCBI Taxonomy" id="908250"/>
    <lineage>
        <taxon>Bacteria</taxon>
        <taxon>Bacillati</taxon>
        <taxon>Actinomycetota</taxon>
        <taxon>Actinomycetes</taxon>
        <taxon>Mycobacteriales</taxon>
        <taxon>Nocardiaceae</taxon>
        <taxon>Rhodococcoides</taxon>
    </lineage>
</organism>